<dbReference type="OrthoDB" id="502624at2"/>
<reference evidence="3 4" key="1">
    <citation type="submission" date="2019-07" db="EMBL/GenBank/DDBJ databases">
        <title>Lentzea xizangensis sp. nov., isolated from Qinghai-Tibetan Plateau Soils.</title>
        <authorList>
            <person name="Huang J."/>
        </authorList>
    </citation>
    <scope>NUCLEOTIDE SEQUENCE [LARGE SCALE GENOMIC DNA]</scope>
    <source>
        <strain evidence="3 4">FXJ1.1311</strain>
    </source>
</reference>
<protein>
    <submittedName>
        <fullName evidence="3">Cytochrome P450</fullName>
    </submittedName>
</protein>
<keyword evidence="2" id="KW-0503">Monooxygenase</keyword>
<keyword evidence="2" id="KW-0560">Oxidoreductase</keyword>
<dbReference type="PANTHER" id="PTHR46696">
    <property type="entry name" value="P450, PUTATIVE (EUROFUNG)-RELATED"/>
    <property type="match status" value="1"/>
</dbReference>
<dbReference type="EMBL" id="VOBR01000004">
    <property type="protein sequence ID" value="TWP52783.1"/>
    <property type="molecule type" value="Genomic_DNA"/>
</dbReference>
<dbReference type="InterPro" id="IPR036396">
    <property type="entry name" value="Cyt_P450_sf"/>
</dbReference>
<comment type="caution">
    <text evidence="3">The sequence shown here is derived from an EMBL/GenBank/DDBJ whole genome shotgun (WGS) entry which is preliminary data.</text>
</comment>
<dbReference type="PROSITE" id="PS00086">
    <property type="entry name" value="CYTOCHROME_P450"/>
    <property type="match status" value="1"/>
</dbReference>
<sequence length="346" mass="37736">MEFEPTIGAYVVSRYDHLRSVLGAPETFSSRHMAGPQLAALAASLPLEQQRLLALMSSLNSADGFDHTRIRRVANQKFTPMVVRRMAEGIRAKVRKALAELDHEIDFVSGFAAPLALSVIADVLEVPDADRELFRSFVQPVLDLTNGEEVTPEVLGAYFAGMTEFAAYFGRTQLFTELPERDRLALCLALVVAGTDSTTNLLSSLVLRLGEGAAPVEGFVEEVIRLESPFRGFFRTATTDTAVGGVRVAEGEHLFLDFAAGNRDTSVFDEVLDPQRPPVPPHLGFGYGTHYCLGAQLARTEARVVVEEVLGHGVELVDAAAAVRYRRHLISHGPAELMVRPAKRPG</sequence>
<dbReference type="InterPro" id="IPR002397">
    <property type="entry name" value="Cyt_P450_B"/>
</dbReference>
<dbReference type="GO" id="GO:0006707">
    <property type="term" value="P:cholesterol catabolic process"/>
    <property type="evidence" value="ECO:0007669"/>
    <property type="project" value="TreeGrafter"/>
</dbReference>
<gene>
    <name evidence="3" type="ORF">FKR81_06545</name>
</gene>
<name>A0A563EYT5_9PSEU</name>
<evidence type="ECO:0000313" key="4">
    <source>
        <dbReference type="Proteomes" id="UP000316639"/>
    </source>
</evidence>
<keyword evidence="2" id="KW-0408">Iron</keyword>
<dbReference type="GO" id="GO:0008395">
    <property type="term" value="F:steroid hydroxylase activity"/>
    <property type="evidence" value="ECO:0007669"/>
    <property type="project" value="TreeGrafter"/>
</dbReference>
<evidence type="ECO:0000313" key="3">
    <source>
        <dbReference type="EMBL" id="TWP52783.1"/>
    </source>
</evidence>
<dbReference type="AlphaFoldDB" id="A0A563EYT5"/>
<dbReference type="PANTHER" id="PTHR46696:SF4">
    <property type="entry name" value="BIOTIN BIOSYNTHESIS CYTOCHROME P450"/>
    <property type="match status" value="1"/>
</dbReference>
<dbReference type="GO" id="GO:0020037">
    <property type="term" value="F:heme binding"/>
    <property type="evidence" value="ECO:0007669"/>
    <property type="project" value="InterPro"/>
</dbReference>
<keyword evidence="2" id="KW-0349">Heme</keyword>
<evidence type="ECO:0000256" key="1">
    <source>
        <dbReference type="ARBA" id="ARBA00010617"/>
    </source>
</evidence>
<dbReference type="GO" id="GO:0005506">
    <property type="term" value="F:iron ion binding"/>
    <property type="evidence" value="ECO:0007669"/>
    <property type="project" value="InterPro"/>
</dbReference>
<comment type="similarity">
    <text evidence="1 2">Belongs to the cytochrome P450 family.</text>
</comment>
<dbReference type="PRINTS" id="PR00385">
    <property type="entry name" value="P450"/>
</dbReference>
<keyword evidence="4" id="KW-1185">Reference proteome</keyword>
<dbReference type="SUPFAM" id="SSF48264">
    <property type="entry name" value="Cytochrome P450"/>
    <property type="match status" value="1"/>
</dbReference>
<dbReference type="Proteomes" id="UP000316639">
    <property type="component" value="Unassembled WGS sequence"/>
</dbReference>
<keyword evidence="2" id="KW-0479">Metal-binding</keyword>
<dbReference type="InterPro" id="IPR017972">
    <property type="entry name" value="Cyt_P450_CS"/>
</dbReference>
<evidence type="ECO:0000256" key="2">
    <source>
        <dbReference type="RuleBase" id="RU000461"/>
    </source>
</evidence>
<organism evidence="3 4">
    <name type="scientific">Lentzea tibetensis</name>
    <dbReference type="NCBI Taxonomy" id="2591470"/>
    <lineage>
        <taxon>Bacteria</taxon>
        <taxon>Bacillati</taxon>
        <taxon>Actinomycetota</taxon>
        <taxon>Actinomycetes</taxon>
        <taxon>Pseudonocardiales</taxon>
        <taxon>Pseudonocardiaceae</taxon>
        <taxon>Lentzea</taxon>
    </lineage>
</organism>
<dbReference type="Pfam" id="PF00067">
    <property type="entry name" value="p450"/>
    <property type="match status" value="1"/>
</dbReference>
<proteinExistence type="inferred from homology"/>
<dbReference type="InterPro" id="IPR001128">
    <property type="entry name" value="Cyt_P450"/>
</dbReference>
<dbReference type="PRINTS" id="PR00359">
    <property type="entry name" value="BP450"/>
</dbReference>
<dbReference type="Gene3D" id="1.10.630.10">
    <property type="entry name" value="Cytochrome P450"/>
    <property type="match status" value="1"/>
</dbReference>
<dbReference type="GO" id="GO:0036199">
    <property type="term" value="F:cholest-4-en-3-one 26-monooxygenase activity"/>
    <property type="evidence" value="ECO:0007669"/>
    <property type="project" value="TreeGrafter"/>
</dbReference>
<accession>A0A563EYT5</accession>